<dbReference type="InterPro" id="IPR011006">
    <property type="entry name" value="CheY-like_superfamily"/>
</dbReference>
<feature type="domain" description="Response regulatory" evidence="3">
    <location>
        <begin position="139"/>
        <end position="258"/>
    </location>
</feature>
<dbReference type="InterPro" id="IPR001789">
    <property type="entry name" value="Sig_transdc_resp-reg_receiver"/>
</dbReference>
<dbReference type="Pfam" id="PF00072">
    <property type="entry name" value="Response_reg"/>
    <property type="match status" value="1"/>
</dbReference>
<keyword evidence="5" id="KW-1185">Reference proteome</keyword>
<sequence>MSGGETNLGSVLVLDSDRDQARQVARLLGQQKWTSVLSFSQDMALRSLKHNRFHLLLVDAYADNQNMVSQIDFLKSQMKDTPLAVMGHVWGGKKGTTILDQAKAAGADFLLAKPIHPDRLKTMLAETHRYHRERRTEVHVMVVDPDVQLRTFIGMTLQQVGYKVSVADNMEDVFFDHNLGMIDIVLTAILIPGIGGVEGIAQIKKDHPHVRLAAMSEGINDKIGAMHVLAAAREAGAEELLPKPFVMPELLSLIGRLSRDKIQARAAEAAATPQPAK</sequence>
<name>A0ABT5HNT7_9CAUL</name>
<evidence type="ECO:0000256" key="2">
    <source>
        <dbReference type="PROSITE-ProRule" id="PRU00169"/>
    </source>
</evidence>
<dbReference type="RefSeq" id="WP_272746161.1">
    <property type="nucleotide sequence ID" value="NZ_JAQQKX010000001.1"/>
</dbReference>
<evidence type="ECO:0000256" key="1">
    <source>
        <dbReference type="ARBA" id="ARBA00022553"/>
    </source>
</evidence>
<dbReference type="PROSITE" id="PS50110">
    <property type="entry name" value="RESPONSE_REGULATORY"/>
    <property type="match status" value="2"/>
</dbReference>
<evidence type="ECO:0000313" key="5">
    <source>
        <dbReference type="Proteomes" id="UP001214854"/>
    </source>
</evidence>
<evidence type="ECO:0000313" key="4">
    <source>
        <dbReference type="EMBL" id="MDC7681654.1"/>
    </source>
</evidence>
<dbReference type="SUPFAM" id="SSF52172">
    <property type="entry name" value="CheY-like"/>
    <property type="match status" value="2"/>
</dbReference>
<comment type="caution">
    <text evidence="2">Lacks conserved residue(s) required for the propagation of feature annotation.</text>
</comment>
<dbReference type="EMBL" id="JAQQKX010000001">
    <property type="protein sequence ID" value="MDC7681654.1"/>
    <property type="molecule type" value="Genomic_DNA"/>
</dbReference>
<dbReference type="InterPro" id="IPR050595">
    <property type="entry name" value="Bact_response_regulator"/>
</dbReference>
<dbReference type="PANTHER" id="PTHR44591">
    <property type="entry name" value="STRESS RESPONSE REGULATOR PROTEIN 1"/>
    <property type="match status" value="1"/>
</dbReference>
<gene>
    <name evidence="4" type="ORF">PQU92_00050</name>
</gene>
<dbReference type="Proteomes" id="UP001214854">
    <property type="component" value="Unassembled WGS sequence"/>
</dbReference>
<reference evidence="4 5" key="1">
    <citation type="submission" date="2023-01" db="EMBL/GenBank/DDBJ databases">
        <title>Novel species of the genus Asticcacaulis isolated from rivers.</title>
        <authorList>
            <person name="Lu H."/>
        </authorList>
    </citation>
    <scope>NUCLEOTIDE SEQUENCE [LARGE SCALE GENOMIC DNA]</scope>
    <source>
        <strain evidence="4 5">BYS171W</strain>
    </source>
</reference>
<protein>
    <submittedName>
        <fullName evidence="4">Response regulator</fullName>
    </submittedName>
</protein>
<feature type="modified residue" description="4-aspartylphosphate" evidence="2">
    <location>
        <position position="59"/>
    </location>
</feature>
<accession>A0ABT5HNT7</accession>
<dbReference type="PANTHER" id="PTHR44591:SF23">
    <property type="entry name" value="CHEY SUBFAMILY"/>
    <property type="match status" value="1"/>
</dbReference>
<keyword evidence="1 2" id="KW-0597">Phosphoprotein</keyword>
<evidence type="ECO:0000259" key="3">
    <source>
        <dbReference type="PROSITE" id="PS50110"/>
    </source>
</evidence>
<dbReference type="Gene3D" id="3.40.50.2300">
    <property type="match status" value="2"/>
</dbReference>
<dbReference type="SMART" id="SM00448">
    <property type="entry name" value="REC"/>
    <property type="match status" value="2"/>
</dbReference>
<organism evidence="4 5">
    <name type="scientific">Asticcacaulis aquaticus</name>
    <dbReference type="NCBI Taxonomy" id="2984212"/>
    <lineage>
        <taxon>Bacteria</taxon>
        <taxon>Pseudomonadati</taxon>
        <taxon>Pseudomonadota</taxon>
        <taxon>Alphaproteobacteria</taxon>
        <taxon>Caulobacterales</taxon>
        <taxon>Caulobacteraceae</taxon>
        <taxon>Asticcacaulis</taxon>
    </lineage>
</organism>
<proteinExistence type="predicted"/>
<comment type="caution">
    <text evidence="4">The sequence shown here is derived from an EMBL/GenBank/DDBJ whole genome shotgun (WGS) entry which is preliminary data.</text>
</comment>
<feature type="domain" description="Response regulatory" evidence="3">
    <location>
        <begin position="10"/>
        <end position="128"/>
    </location>
</feature>